<evidence type="ECO:0000256" key="3">
    <source>
        <dbReference type="ARBA" id="ARBA00022475"/>
    </source>
</evidence>
<dbReference type="EMBL" id="CP060711">
    <property type="protein sequence ID" value="QNN47805.1"/>
    <property type="molecule type" value="Genomic_DNA"/>
</dbReference>
<feature type="transmembrane region" description="Helical" evidence="7">
    <location>
        <begin position="148"/>
        <end position="171"/>
    </location>
</feature>
<evidence type="ECO:0000259" key="8">
    <source>
        <dbReference type="SMART" id="SM00563"/>
    </source>
</evidence>
<dbReference type="Pfam" id="PF01553">
    <property type="entry name" value="Acyltransferase"/>
    <property type="match status" value="1"/>
</dbReference>
<dbReference type="KEGG" id="tbv:H9L17_06665"/>
<dbReference type="GO" id="GO:0005886">
    <property type="term" value="C:plasma membrane"/>
    <property type="evidence" value="ECO:0007669"/>
    <property type="project" value="UniProtKB-SubCell"/>
</dbReference>
<proteinExistence type="predicted"/>
<sequence length="634" mass="69273">MSGHSQFDLLKQRRFLPYFVVQSLGAFNDNVYRQAIIGLLAYMAVGSSQMGLYANLAPAIFILPYFLFSATAGQIAEKLEKQRLIVITTTMEIAVMSLAALGFLLQSMPILLVALFGTGMQSTLFGPVKYSILPSVLKPEELTGGNGLVEMGTSLSILIGMIFGGLIFQVAGEHGPQVAAVSVILMAIAGNTVARRIPKVDAGDPSLKVDWNILRESWRIWQLTRRQLAVRNAVLGVSWFWFVGTVLTAQLPVYAETNLGGTQNLYIFALALFSVGVGIGSMSCEKLSGRTVEIGLVPMGAFGVSAFLLDLYFARPGQALAHGLSVMQFVEAAGSWRIMFDLVGIGLFTGFFVVPLFALIQSRSPKHELARVISGMNIQNAMFIVAAAVIGLALQRYLGWTIPQVFLALAIANTLVAIWIFTIVPEFFMRFLSWAMVRTLYRLKLHGIEKHVPDEGAALLVCNHVSYMDALILSACIPRPARFVMYYKIFNIPVMRWIFRTAKAIPIAGARENPEIMQRAFDAVDAALAEGELVCIFPEGALTRDGSIAPFKSGVEKILERAAARGQTVPVVPLALKNMWGSMWSKRDSRLGRMRVPRRLRAHVEVVAGEPVDGGIATAALLEDKVRTLRGADA</sequence>
<reference evidence="9 10" key="1">
    <citation type="submission" date="2020-08" db="EMBL/GenBank/DDBJ databases">
        <title>Genome sequence of Thermomonas brevis KACC 16975T.</title>
        <authorList>
            <person name="Hyun D.-W."/>
            <person name="Bae J.-W."/>
        </authorList>
    </citation>
    <scope>NUCLEOTIDE SEQUENCE [LARGE SCALE GENOMIC DNA]</scope>
    <source>
        <strain evidence="9 10">KACC 16975</strain>
    </source>
</reference>
<keyword evidence="5 7" id="KW-1133">Transmembrane helix</keyword>
<accession>A0A7G9QWT0</accession>
<dbReference type="Pfam" id="PF07690">
    <property type="entry name" value="MFS_1"/>
    <property type="match status" value="1"/>
</dbReference>
<dbReference type="Gene3D" id="1.20.1250.20">
    <property type="entry name" value="MFS general substrate transporter like domains"/>
    <property type="match status" value="1"/>
</dbReference>
<dbReference type="GO" id="GO:0016746">
    <property type="term" value="F:acyltransferase activity"/>
    <property type="evidence" value="ECO:0007669"/>
    <property type="project" value="InterPro"/>
</dbReference>
<protein>
    <submittedName>
        <fullName evidence="9">MFS transporter</fullName>
    </submittedName>
</protein>
<dbReference type="PANTHER" id="PTHR43266:SF2">
    <property type="entry name" value="MAJOR FACILITATOR SUPERFAMILY (MFS) PROFILE DOMAIN-CONTAINING PROTEIN"/>
    <property type="match status" value="1"/>
</dbReference>
<dbReference type="GO" id="GO:0022857">
    <property type="term" value="F:transmembrane transporter activity"/>
    <property type="evidence" value="ECO:0007669"/>
    <property type="project" value="InterPro"/>
</dbReference>
<dbReference type="PANTHER" id="PTHR43266">
    <property type="entry name" value="MACROLIDE-EFFLUX PROTEIN"/>
    <property type="match status" value="1"/>
</dbReference>
<evidence type="ECO:0000256" key="2">
    <source>
        <dbReference type="ARBA" id="ARBA00022448"/>
    </source>
</evidence>
<comment type="subcellular location">
    <subcellularLocation>
        <location evidence="1">Cell membrane</location>
        <topology evidence="1">Multi-pass membrane protein</topology>
    </subcellularLocation>
</comment>
<organism evidence="9 10">
    <name type="scientific">Thermomonas brevis</name>
    <dbReference type="NCBI Taxonomy" id="215691"/>
    <lineage>
        <taxon>Bacteria</taxon>
        <taxon>Pseudomonadati</taxon>
        <taxon>Pseudomonadota</taxon>
        <taxon>Gammaproteobacteria</taxon>
        <taxon>Lysobacterales</taxon>
        <taxon>Lysobacteraceae</taxon>
        <taxon>Thermomonas</taxon>
    </lineage>
</organism>
<evidence type="ECO:0000256" key="1">
    <source>
        <dbReference type="ARBA" id="ARBA00004651"/>
    </source>
</evidence>
<dbReference type="InterPro" id="IPR011701">
    <property type="entry name" value="MFS"/>
</dbReference>
<evidence type="ECO:0000256" key="5">
    <source>
        <dbReference type="ARBA" id="ARBA00022989"/>
    </source>
</evidence>
<keyword evidence="4 7" id="KW-0812">Transmembrane</keyword>
<dbReference type="InterPro" id="IPR002123">
    <property type="entry name" value="Plipid/glycerol_acylTrfase"/>
</dbReference>
<dbReference type="SUPFAM" id="SSF103473">
    <property type="entry name" value="MFS general substrate transporter"/>
    <property type="match status" value="1"/>
</dbReference>
<evidence type="ECO:0000313" key="10">
    <source>
        <dbReference type="Proteomes" id="UP000515977"/>
    </source>
</evidence>
<evidence type="ECO:0000256" key="7">
    <source>
        <dbReference type="SAM" id="Phobius"/>
    </source>
</evidence>
<evidence type="ECO:0000313" key="9">
    <source>
        <dbReference type="EMBL" id="QNN47805.1"/>
    </source>
</evidence>
<feature type="transmembrane region" description="Helical" evidence="7">
    <location>
        <begin position="265"/>
        <end position="284"/>
    </location>
</feature>
<feature type="transmembrane region" description="Helical" evidence="7">
    <location>
        <begin position="405"/>
        <end position="428"/>
    </location>
</feature>
<dbReference type="InterPro" id="IPR036259">
    <property type="entry name" value="MFS_trans_sf"/>
</dbReference>
<feature type="transmembrane region" description="Helical" evidence="7">
    <location>
        <begin position="177"/>
        <end position="194"/>
    </location>
</feature>
<keyword evidence="10" id="KW-1185">Reference proteome</keyword>
<keyword evidence="3" id="KW-1003">Cell membrane</keyword>
<dbReference type="CDD" id="cd06173">
    <property type="entry name" value="MFS_MefA_like"/>
    <property type="match status" value="1"/>
</dbReference>
<dbReference type="AlphaFoldDB" id="A0A7G9QWT0"/>
<feature type="transmembrane region" description="Helical" evidence="7">
    <location>
        <begin position="52"/>
        <end position="72"/>
    </location>
</feature>
<keyword evidence="6 7" id="KW-0472">Membrane</keyword>
<feature type="transmembrane region" description="Helical" evidence="7">
    <location>
        <begin position="381"/>
        <end position="399"/>
    </location>
</feature>
<name>A0A7G9QWT0_9GAMM</name>
<dbReference type="RefSeq" id="WP_187571549.1">
    <property type="nucleotide sequence ID" value="NZ_CP060711.1"/>
</dbReference>
<dbReference type="CDD" id="cd07989">
    <property type="entry name" value="LPLAT_AGPAT-like"/>
    <property type="match status" value="1"/>
</dbReference>
<feature type="transmembrane region" description="Helical" evidence="7">
    <location>
        <begin position="296"/>
        <end position="314"/>
    </location>
</feature>
<dbReference type="Proteomes" id="UP000515977">
    <property type="component" value="Chromosome"/>
</dbReference>
<feature type="transmembrane region" description="Helical" evidence="7">
    <location>
        <begin position="110"/>
        <end position="128"/>
    </location>
</feature>
<feature type="transmembrane region" description="Helical" evidence="7">
    <location>
        <begin position="334"/>
        <end position="360"/>
    </location>
</feature>
<gene>
    <name evidence="9" type="ORF">H9L17_06665</name>
</gene>
<feature type="transmembrane region" description="Helical" evidence="7">
    <location>
        <begin position="233"/>
        <end position="253"/>
    </location>
</feature>
<feature type="domain" description="Phospholipid/glycerol acyltransferase" evidence="8">
    <location>
        <begin position="458"/>
        <end position="579"/>
    </location>
</feature>
<evidence type="ECO:0000256" key="4">
    <source>
        <dbReference type="ARBA" id="ARBA00022692"/>
    </source>
</evidence>
<feature type="transmembrane region" description="Helical" evidence="7">
    <location>
        <begin position="84"/>
        <end position="104"/>
    </location>
</feature>
<evidence type="ECO:0000256" key="6">
    <source>
        <dbReference type="ARBA" id="ARBA00023136"/>
    </source>
</evidence>
<dbReference type="SUPFAM" id="SSF69593">
    <property type="entry name" value="Glycerol-3-phosphate (1)-acyltransferase"/>
    <property type="match status" value="1"/>
</dbReference>
<keyword evidence="2" id="KW-0813">Transport</keyword>
<dbReference type="SMART" id="SM00563">
    <property type="entry name" value="PlsC"/>
    <property type="match status" value="1"/>
</dbReference>